<sequence length="237" mass="25880">MFERPHHARVAAVLASLDGPLLLANGCLFGGGTAMALRYGEYRESVDIDFLVSEIEGYRALRQRLTGKDGLAGITRKGASLNQLREVRADQYGIRTAVGIDGAAIKFEIILEARIALTPPGPDDMLCGVATLSPLDMATSKLLANSDRWADDAVFSRDLIDLAMMQPGAKLLKLAREKAMNAYGSSIDTDLARAILKLLAREGRLERCMQMMQMTVPPALLRQRIKRLMPKAATARP</sequence>
<name>A0ABU8XCS2_9BURK</name>
<dbReference type="Pfam" id="PF08843">
    <property type="entry name" value="AbiEii"/>
    <property type="match status" value="1"/>
</dbReference>
<comment type="caution">
    <text evidence="1">The sequence shown here is derived from an EMBL/GenBank/DDBJ whole genome shotgun (WGS) entry which is preliminary data.</text>
</comment>
<dbReference type="Gene3D" id="3.10.450.620">
    <property type="entry name" value="JHP933, nucleotidyltransferase-like core domain"/>
    <property type="match status" value="1"/>
</dbReference>
<proteinExistence type="predicted"/>
<gene>
    <name evidence="1" type="ORF">WKW79_19900</name>
</gene>
<keyword evidence="2" id="KW-1185">Reference proteome</keyword>
<accession>A0ABU8XCS2</accession>
<dbReference type="InterPro" id="IPR014942">
    <property type="entry name" value="AbiEii"/>
</dbReference>
<keyword evidence="1" id="KW-0808">Transferase</keyword>
<evidence type="ECO:0000313" key="1">
    <source>
        <dbReference type="EMBL" id="MEJ8856849.1"/>
    </source>
</evidence>
<dbReference type="Proteomes" id="UP001367030">
    <property type="component" value="Unassembled WGS sequence"/>
</dbReference>
<dbReference type="RefSeq" id="WP_340336920.1">
    <property type="nucleotide sequence ID" value="NZ_JBBKZS010000008.1"/>
</dbReference>
<reference evidence="1 2" key="1">
    <citation type="submission" date="2024-03" db="EMBL/GenBank/DDBJ databases">
        <title>Novel species of the genus Variovorax.</title>
        <authorList>
            <person name="Liu Q."/>
            <person name="Xin Y.-H."/>
        </authorList>
    </citation>
    <scope>NUCLEOTIDE SEQUENCE [LARGE SCALE GENOMIC DNA]</scope>
    <source>
        <strain evidence="1 2">KACC 18901</strain>
    </source>
</reference>
<dbReference type="EMBL" id="JBBKZS010000008">
    <property type="protein sequence ID" value="MEJ8856849.1"/>
    <property type="molecule type" value="Genomic_DNA"/>
</dbReference>
<organism evidence="1 2">
    <name type="scientific">Variovorax robiniae</name>
    <dbReference type="NCBI Taxonomy" id="1836199"/>
    <lineage>
        <taxon>Bacteria</taxon>
        <taxon>Pseudomonadati</taxon>
        <taxon>Pseudomonadota</taxon>
        <taxon>Betaproteobacteria</taxon>
        <taxon>Burkholderiales</taxon>
        <taxon>Comamonadaceae</taxon>
        <taxon>Variovorax</taxon>
    </lineage>
</organism>
<protein>
    <submittedName>
        <fullName evidence="1">Nucleotidyl transferase AbiEii/AbiGii toxin family protein</fullName>
    </submittedName>
</protein>
<evidence type="ECO:0000313" key="2">
    <source>
        <dbReference type="Proteomes" id="UP001367030"/>
    </source>
</evidence>
<dbReference type="GO" id="GO:0016740">
    <property type="term" value="F:transferase activity"/>
    <property type="evidence" value="ECO:0007669"/>
    <property type="project" value="UniProtKB-KW"/>
</dbReference>